<dbReference type="RefSeq" id="WP_013148014.1">
    <property type="nucleotide sequence ID" value="NC_014207.1"/>
</dbReference>
<comment type="catalytic activity">
    <reaction evidence="1 18">
        <text>a 1,2-diacyl-sn-glycero-3-phosphate + CTP + H(+) = a CDP-1,2-diacyl-sn-glycerol + diphosphate</text>
        <dbReference type="Rhea" id="RHEA:16229"/>
        <dbReference type="ChEBI" id="CHEBI:15378"/>
        <dbReference type="ChEBI" id="CHEBI:33019"/>
        <dbReference type="ChEBI" id="CHEBI:37563"/>
        <dbReference type="ChEBI" id="CHEBI:58332"/>
        <dbReference type="ChEBI" id="CHEBI:58608"/>
        <dbReference type="EC" id="2.7.7.41"/>
    </reaction>
</comment>
<dbReference type="GO" id="GO:0004605">
    <property type="term" value="F:phosphatidate cytidylyltransferase activity"/>
    <property type="evidence" value="ECO:0007669"/>
    <property type="project" value="UniProtKB-EC"/>
</dbReference>
<keyword evidence="14" id="KW-0443">Lipid metabolism</keyword>
<evidence type="ECO:0000256" key="15">
    <source>
        <dbReference type="ARBA" id="ARBA00023136"/>
    </source>
</evidence>
<reference evidence="20 21" key="2">
    <citation type="journal article" date="2011" name="J. Bacteriol.">
        <title>Genomes of three methylotrophs from a single niche uncover genetic and metabolic divergence of Methylophilaceae.</title>
        <authorList>
            <person name="Lapidus A."/>
            <person name="Clum A."/>
            <person name="Labutti K."/>
            <person name="Kaluzhnaya M.G."/>
            <person name="Lim S."/>
            <person name="Beck D.A."/>
            <person name="Glavina Del Rio T."/>
            <person name="Nolan M."/>
            <person name="Mavromatis K."/>
            <person name="Huntemann M."/>
            <person name="Lucas S."/>
            <person name="Lidstrom M.E."/>
            <person name="Ivanova N."/>
            <person name="Chistoserdova L."/>
        </authorList>
    </citation>
    <scope>NUCLEOTIDE SEQUENCE [LARGE SCALE GENOMIC DNA]</scope>
    <source>
        <strain evidence="20 21">301</strain>
    </source>
</reference>
<feature type="transmembrane region" description="Helical" evidence="19">
    <location>
        <begin position="30"/>
        <end position="47"/>
    </location>
</feature>
<keyword evidence="12 18" id="KW-0548">Nucleotidyltransferase</keyword>
<dbReference type="PROSITE" id="PS01315">
    <property type="entry name" value="CDS"/>
    <property type="match status" value="1"/>
</dbReference>
<comment type="pathway">
    <text evidence="4">Lipid metabolism.</text>
</comment>
<dbReference type="Proteomes" id="UP000000383">
    <property type="component" value="Chromosome"/>
</dbReference>
<evidence type="ECO:0000256" key="10">
    <source>
        <dbReference type="ARBA" id="ARBA00022679"/>
    </source>
</evidence>
<evidence type="ECO:0000256" key="12">
    <source>
        <dbReference type="ARBA" id="ARBA00022695"/>
    </source>
</evidence>
<evidence type="ECO:0000256" key="16">
    <source>
        <dbReference type="ARBA" id="ARBA00023209"/>
    </source>
</evidence>
<comment type="subcellular location">
    <subcellularLocation>
        <location evidence="2">Cell membrane</location>
        <topology evidence="2">Multi-pass membrane protein</topology>
    </subcellularLocation>
</comment>
<evidence type="ECO:0000256" key="18">
    <source>
        <dbReference type="RuleBase" id="RU003938"/>
    </source>
</evidence>
<evidence type="ECO:0000256" key="6">
    <source>
        <dbReference type="ARBA" id="ARBA00012487"/>
    </source>
</evidence>
<dbReference type="eggNOG" id="COG0575">
    <property type="taxonomic scope" value="Bacteria"/>
</dbReference>
<name>D7DI15_METV0</name>
<dbReference type="EC" id="2.7.7.41" evidence="6 18"/>
<evidence type="ECO:0000256" key="11">
    <source>
        <dbReference type="ARBA" id="ARBA00022692"/>
    </source>
</evidence>
<feature type="transmembrane region" description="Helical" evidence="19">
    <location>
        <begin position="244"/>
        <end position="264"/>
    </location>
</feature>
<evidence type="ECO:0000256" key="5">
    <source>
        <dbReference type="ARBA" id="ARBA00010185"/>
    </source>
</evidence>
<proteinExistence type="inferred from homology"/>
<comment type="similarity">
    <text evidence="5 18">Belongs to the CDS family.</text>
</comment>
<feature type="transmembrane region" description="Helical" evidence="19">
    <location>
        <begin position="205"/>
        <end position="224"/>
    </location>
</feature>
<evidence type="ECO:0000313" key="20">
    <source>
        <dbReference type="EMBL" id="ADI29700.1"/>
    </source>
</evidence>
<dbReference type="AlphaFoldDB" id="D7DI15"/>
<feature type="transmembrane region" description="Helical" evidence="19">
    <location>
        <begin position="54"/>
        <end position="76"/>
    </location>
</feature>
<evidence type="ECO:0000256" key="3">
    <source>
        <dbReference type="ARBA" id="ARBA00005119"/>
    </source>
</evidence>
<comment type="pathway">
    <text evidence="3 18">Phospholipid metabolism; CDP-diacylglycerol biosynthesis; CDP-diacylglycerol from sn-glycerol 3-phosphate: step 3/3.</text>
</comment>
<dbReference type="GO" id="GO:0016024">
    <property type="term" value="P:CDP-diacylglycerol biosynthetic process"/>
    <property type="evidence" value="ECO:0007669"/>
    <property type="project" value="UniProtKB-UniPathway"/>
</dbReference>
<feature type="transmembrane region" description="Helical" evidence="19">
    <location>
        <begin position="7"/>
        <end position="24"/>
    </location>
</feature>
<reference evidence="21" key="1">
    <citation type="submission" date="2010-05" db="EMBL/GenBank/DDBJ databases">
        <title>Complete sequence of Methylotenera sp. 301.</title>
        <authorList>
            <person name="Lucas S."/>
            <person name="Copeland A."/>
            <person name="Lapidus A."/>
            <person name="Cheng J.-F."/>
            <person name="Bruce D."/>
            <person name="Goodwin L."/>
            <person name="Pitluck S."/>
            <person name="Clum A."/>
            <person name="Land M."/>
            <person name="Hauser L."/>
            <person name="Kyrpides N."/>
            <person name="Ivanova N."/>
            <person name="Chistoservova L."/>
            <person name="Kalyuzhnaya M."/>
            <person name="Woyke T."/>
        </authorList>
    </citation>
    <scope>NUCLEOTIDE SEQUENCE [LARGE SCALE GENOMIC DNA]</scope>
    <source>
        <strain evidence="21">301</strain>
    </source>
</reference>
<dbReference type="InterPro" id="IPR000374">
    <property type="entry name" value="PC_trans"/>
</dbReference>
<dbReference type="HOGENOM" id="CLU_037294_1_2_4"/>
<dbReference type="STRING" id="666681.M301_1317"/>
<accession>D7DI15</accession>
<keyword evidence="10 18" id="KW-0808">Transferase</keyword>
<keyword evidence="11 18" id="KW-0812">Transmembrane</keyword>
<dbReference type="OrthoDB" id="9799199at2"/>
<dbReference type="PANTHER" id="PTHR46382">
    <property type="entry name" value="PHOSPHATIDATE CYTIDYLYLTRANSFERASE"/>
    <property type="match status" value="1"/>
</dbReference>
<keyword evidence="9" id="KW-0444">Lipid biosynthesis</keyword>
<gene>
    <name evidence="20" type="ordered locus">M301_1317</name>
</gene>
<keyword evidence="15 19" id="KW-0472">Membrane</keyword>
<evidence type="ECO:0000256" key="8">
    <source>
        <dbReference type="ARBA" id="ARBA00022475"/>
    </source>
</evidence>
<feature type="transmembrane region" description="Helical" evidence="19">
    <location>
        <begin position="113"/>
        <end position="130"/>
    </location>
</feature>
<organism evidence="20 21">
    <name type="scientific">Methylotenera versatilis (strain 301)</name>
    <dbReference type="NCBI Taxonomy" id="666681"/>
    <lineage>
        <taxon>Bacteria</taxon>
        <taxon>Pseudomonadati</taxon>
        <taxon>Pseudomonadota</taxon>
        <taxon>Betaproteobacteria</taxon>
        <taxon>Nitrosomonadales</taxon>
        <taxon>Methylophilaceae</taxon>
        <taxon>Methylotenera</taxon>
    </lineage>
</organism>
<keyword evidence="17" id="KW-1208">Phospholipid metabolism</keyword>
<evidence type="ECO:0000256" key="2">
    <source>
        <dbReference type="ARBA" id="ARBA00004651"/>
    </source>
</evidence>
<dbReference type="PANTHER" id="PTHR46382:SF1">
    <property type="entry name" value="PHOSPHATIDATE CYTIDYLYLTRANSFERASE"/>
    <property type="match status" value="1"/>
</dbReference>
<protein>
    <recommendedName>
        <fullName evidence="7 18">Phosphatidate cytidylyltransferase</fullName>
        <ecNumber evidence="6 18">2.7.7.41</ecNumber>
    </recommendedName>
</protein>
<dbReference type="EMBL" id="CP002056">
    <property type="protein sequence ID" value="ADI29700.1"/>
    <property type="molecule type" value="Genomic_DNA"/>
</dbReference>
<keyword evidence="16" id="KW-0594">Phospholipid biosynthesis</keyword>
<feature type="transmembrane region" description="Helical" evidence="19">
    <location>
        <begin position="82"/>
        <end position="104"/>
    </location>
</feature>
<keyword evidence="21" id="KW-1185">Reference proteome</keyword>
<sequence length="275" mass="30934" precursor="true">MLKTRVITAVILTIGFLMVLFLASKMVWTFFTLAATLVGVWEWAKLIKLNKHQVYFYVASALVMGLLWIFTINTPFALYHDVIIFSLLSLSALFWIVFSPVWLITRKRVNQKLPMAFLGLVLLLATWQALNGLHSISPWLLLGVLAIVWLADIAAYFAGKRFGRHKLAPEISPGKTWEGVAGAMLAATIYGLALCYHMHYSRWLIVGLWLIVVLSVMGDLFESLLKRQAGVKDSSHLLPGHGGVLDRIDGLIPTLPLVLFYIYYPLLSSLQLHVR</sequence>
<evidence type="ECO:0000256" key="4">
    <source>
        <dbReference type="ARBA" id="ARBA00005189"/>
    </source>
</evidence>
<dbReference type="Pfam" id="PF01148">
    <property type="entry name" value="CTP_transf_1"/>
    <property type="match status" value="1"/>
</dbReference>
<evidence type="ECO:0000256" key="7">
    <source>
        <dbReference type="ARBA" id="ARBA00019373"/>
    </source>
</evidence>
<evidence type="ECO:0000256" key="17">
    <source>
        <dbReference type="ARBA" id="ARBA00023264"/>
    </source>
</evidence>
<dbReference type="KEGG" id="meh:M301_1317"/>
<evidence type="ECO:0000256" key="14">
    <source>
        <dbReference type="ARBA" id="ARBA00023098"/>
    </source>
</evidence>
<keyword evidence="13 19" id="KW-1133">Transmembrane helix</keyword>
<keyword evidence="8" id="KW-1003">Cell membrane</keyword>
<dbReference type="UniPathway" id="UPA00557">
    <property type="reaction ID" value="UER00614"/>
</dbReference>
<feature type="transmembrane region" description="Helical" evidence="19">
    <location>
        <begin position="136"/>
        <end position="158"/>
    </location>
</feature>
<evidence type="ECO:0000256" key="1">
    <source>
        <dbReference type="ARBA" id="ARBA00001698"/>
    </source>
</evidence>
<dbReference type="GO" id="GO:0005886">
    <property type="term" value="C:plasma membrane"/>
    <property type="evidence" value="ECO:0007669"/>
    <property type="project" value="UniProtKB-SubCell"/>
</dbReference>
<evidence type="ECO:0000256" key="19">
    <source>
        <dbReference type="SAM" id="Phobius"/>
    </source>
</evidence>
<evidence type="ECO:0000256" key="13">
    <source>
        <dbReference type="ARBA" id="ARBA00022989"/>
    </source>
</evidence>
<evidence type="ECO:0000256" key="9">
    <source>
        <dbReference type="ARBA" id="ARBA00022516"/>
    </source>
</evidence>
<evidence type="ECO:0000313" key="21">
    <source>
        <dbReference type="Proteomes" id="UP000000383"/>
    </source>
</evidence>